<gene>
    <name evidence="2" type="ORF">ACFQE1_12725</name>
</gene>
<dbReference type="InterPro" id="IPR058426">
    <property type="entry name" value="DUF8113"/>
</dbReference>
<comment type="caution">
    <text evidence="2">The sequence shown here is derived from an EMBL/GenBank/DDBJ whole genome shotgun (WGS) entry which is preliminary data.</text>
</comment>
<dbReference type="EMBL" id="JBHSWU010000430">
    <property type="protein sequence ID" value="MFC6725217.1"/>
    <property type="molecule type" value="Genomic_DNA"/>
</dbReference>
<evidence type="ECO:0000313" key="3">
    <source>
        <dbReference type="Proteomes" id="UP001596328"/>
    </source>
</evidence>
<feature type="non-terminal residue" evidence="2">
    <location>
        <position position="89"/>
    </location>
</feature>
<keyword evidence="3" id="KW-1185">Reference proteome</keyword>
<evidence type="ECO:0000259" key="1">
    <source>
        <dbReference type="Pfam" id="PF26418"/>
    </source>
</evidence>
<organism evidence="2 3">
    <name type="scientific">Halobium palmae</name>
    <dbReference type="NCBI Taxonomy" id="1776492"/>
    <lineage>
        <taxon>Archaea</taxon>
        <taxon>Methanobacteriati</taxon>
        <taxon>Methanobacteriota</taxon>
        <taxon>Stenosarchaea group</taxon>
        <taxon>Halobacteria</taxon>
        <taxon>Halobacteriales</taxon>
        <taxon>Haloferacaceae</taxon>
        <taxon>Halobium</taxon>
    </lineage>
</organism>
<accession>A0ABD5S1X8</accession>
<dbReference type="AlphaFoldDB" id="A0ABD5S1X8"/>
<protein>
    <recommendedName>
        <fullName evidence="1">DUF8113 domain-containing protein</fullName>
    </recommendedName>
</protein>
<name>A0ABD5S1X8_9EURY</name>
<evidence type="ECO:0000313" key="2">
    <source>
        <dbReference type="EMBL" id="MFC6725217.1"/>
    </source>
</evidence>
<reference evidence="2 3" key="1">
    <citation type="journal article" date="2019" name="Int. J. Syst. Evol. Microbiol.">
        <title>The Global Catalogue of Microorganisms (GCM) 10K type strain sequencing project: providing services to taxonomists for standard genome sequencing and annotation.</title>
        <authorList>
            <consortium name="The Broad Institute Genomics Platform"/>
            <consortium name="The Broad Institute Genome Sequencing Center for Infectious Disease"/>
            <person name="Wu L."/>
            <person name="Ma J."/>
        </authorList>
    </citation>
    <scope>NUCLEOTIDE SEQUENCE [LARGE SCALE GENOMIC DNA]</scope>
    <source>
        <strain evidence="2 3">NBRC 111368</strain>
    </source>
</reference>
<dbReference type="Pfam" id="PF26418">
    <property type="entry name" value="DUF8113"/>
    <property type="match status" value="1"/>
</dbReference>
<proteinExistence type="predicted"/>
<dbReference type="Proteomes" id="UP001596328">
    <property type="component" value="Unassembled WGS sequence"/>
</dbReference>
<sequence>MTDSEKGFDEAREAAIETLRYDHVDSFYVGLVYDDENPETQFGEYRFAVDSDDPRVRSDAAVGHAATALVAMAEQSGADLEEVGERALE</sequence>
<feature type="domain" description="DUF8113" evidence="1">
    <location>
        <begin position="4"/>
        <end position="88"/>
    </location>
</feature>